<dbReference type="SUPFAM" id="SSF56281">
    <property type="entry name" value="Metallo-hydrolase/oxidoreductase"/>
    <property type="match status" value="1"/>
</dbReference>
<evidence type="ECO:0000313" key="5">
    <source>
        <dbReference type="EMBL" id="GIQ63853.1"/>
    </source>
</evidence>
<dbReference type="InterPro" id="IPR001279">
    <property type="entry name" value="Metallo-B-lactamas"/>
</dbReference>
<comment type="caution">
    <text evidence="5">The sequence shown here is derived from an EMBL/GenBank/DDBJ whole genome shotgun (WGS) entry which is preliminary data.</text>
</comment>
<name>A0ABQ4N6P1_9BACL</name>
<proteinExistence type="predicted"/>
<protein>
    <recommendedName>
        <fullName evidence="4">Metallo-beta-lactamase domain-containing protein</fullName>
    </recommendedName>
</protein>
<dbReference type="RefSeq" id="WP_307860537.1">
    <property type="nucleotide sequence ID" value="NZ_BOVJ01000073.1"/>
</dbReference>
<keyword evidence="6" id="KW-1185">Reference proteome</keyword>
<dbReference type="Proteomes" id="UP000680304">
    <property type="component" value="Unassembled WGS sequence"/>
</dbReference>
<dbReference type="Gene3D" id="3.60.15.10">
    <property type="entry name" value="Ribonuclease Z/Hydroxyacylglutathione hydrolase-like"/>
    <property type="match status" value="1"/>
</dbReference>
<comment type="function">
    <text evidence="2">Counteracts the endogenous Pycsar antiviral defense system. Phosphodiesterase that enables metal-dependent hydrolysis of host cyclic nucleotide Pycsar defense signals such as cCMP and cUMP.</text>
</comment>
<sequence>MIEVKVTQISEHIWSIKLWLIIPIHVWLVKEKNGITLVDTGVAMMAKGIVKAIERLQAGPLLRIVLTHGHPDHIGGLKRICSRIRFRHMLTASKFLIWKENFPTDKVKNRLLMCKKGPFNRLARMSADNCKP</sequence>
<feature type="domain" description="Metallo-beta-lactamase" evidence="4">
    <location>
        <begin position="24"/>
        <end position="101"/>
    </location>
</feature>
<dbReference type="InterPro" id="IPR036866">
    <property type="entry name" value="RibonucZ/Hydroxyglut_hydro"/>
</dbReference>
<dbReference type="Pfam" id="PF00753">
    <property type="entry name" value="Lactamase_B"/>
    <property type="match status" value="1"/>
</dbReference>
<reference evidence="5 6" key="1">
    <citation type="submission" date="2021-04" db="EMBL/GenBank/DDBJ databases">
        <title>Draft genome sequence of Paenibacillus cisolokensis, LC2-13A.</title>
        <authorList>
            <person name="Uke A."/>
            <person name="Chhe C."/>
            <person name="Baramee S."/>
            <person name="Kosugi A."/>
        </authorList>
    </citation>
    <scope>NUCLEOTIDE SEQUENCE [LARGE SCALE GENOMIC DNA]</scope>
    <source>
        <strain evidence="5 6">LC2-13A</strain>
    </source>
</reference>
<dbReference type="EMBL" id="BOVJ01000073">
    <property type="protein sequence ID" value="GIQ63853.1"/>
    <property type="molecule type" value="Genomic_DNA"/>
</dbReference>
<evidence type="ECO:0000313" key="6">
    <source>
        <dbReference type="Proteomes" id="UP000680304"/>
    </source>
</evidence>
<evidence type="ECO:0000256" key="2">
    <source>
        <dbReference type="ARBA" id="ARBA00034301"/>
    </source>
</evidence>
<evidence type="ECO:0000256" key="3">
    <source>
        <dbReference type="ARBA" id="ARBA00048505"/>
    </source>
</evidence>
<comment type="catalytic activity">
    <reaction evidence="3">
        <text>3',5'-cyclic UMP + H2O = UMP + H(+)</text>
        <dbReference type="Rhea" id="RHEA:70575"/>
        <dbReference type="ChEBI" id="CHEBI:15377"/>
        <dbReference type="ChEBI" id="CHEBI:15378"/>
        <dbReference type="ChEBI" id="CHEBI:57865"/>
        <dbReference type="ChEBI" id="CHEBI:184387"/>
    </reaction>
    <physiologicalReaction direction="left-to-right" evidence="3">
        <dbReference type="Rhea" id="RHEA:70576"/>
    </physiologicalReaction>
</comment>
<evidence type="ECO:0000259" key="4">
    <source>
        <dbReference type="Pfam" id="PF00753"/>
    </source>
</evidence>
<accession>A0ABQ4N6P1</accession>
<organism evidence="5 6">
    <name type="scientific">Paenibacillus cisolokensis</name>
    <dbReference type="NCBI Taxonomy" id="1658519"/>
    <lineage>
        <taxon>Bacteria</taxon>
        <taxon>Bacillati</taxon>
        <taxon>Bacillota</taxon>
        <taxon>Bacilli</taxon>
        <taxon>Bacillales</taxon>
        <taxon>Paenibacillaceae</taxon>
        <taxon>Paenibacillus</taxon>
    </lineage>
</organism>
<evidence type="ECO:0000256" key="1">
    <source>
        <dbReference type="ARBA" id="ARBA00034221"/>
    </source>
</evidence>
<gene>
    <name evidence="5" type="ORF">PACILC2_24210</name>
</gene>
<comment type="catalytic activity">
    <reaction evidence="1">
        <text>3',5'-cyclic CMP + H2O = CMP + H(+)</text>
        <dbReference type="Rhea" id="RHEA:72675"/>
        <dbReference type="ChEBI" id="CHEBI:15377"/>
        <dbReference type="ChEBI" id="CHEBI:15378"/>
        <dbReference type="ChEBI" id="CHEBI:58003"/>
        <dbReference type="ChEBI" id="CHEBI:60377"/>
    </reaction>
    <physiologicalReaction direction="left-to-right" evidence="1">
        <dbReference type="Rhea" id="RHEA:72676"/>
    </physiologicalReaction>
</comment>